<dbReference type="CDD" id="cd04301">
    <property type="entry name" value="NAT_SF"/>
    <property type="match status" value="1"/>
</dbReference>
<keyword evidence="5" id="KW-1185">Reference proteome</keyword>
<proteinExistence type="predicted"/>
<evidence type="ECO:0000259" key="3">
    <source>
        <dbReference type="PROSITE" id="PS51186"/>
    </source>
</evidence>
<dbReference type="SUPFAM" id="SSF55729">
    <property type="entry name" value="Acyl-CoA N-acyltransferases (Nat)"/>
    <property type="match status" value="1"/>
</dbReference>
<name>A0A1P8JZT8_9BURK</name>
<dbReference type="AlphaFoldDB" id="A0A1P8JZT8"/>
<dbReference type="OrthoDB" id="9799092at2"/>
<dbReference type="EMBL" id="CP019236">
    <property type="protein sequence ID" value="APW39267.1"/>
    <property type="molecule type" value="Genomic_DNA"/>
</dbReference>
<evidence type="ECO:0000313" key="4">
    <source>
        <dbReference type="EMBL" id="APW39267.1"/>
    </source>
</evidence>
<dbReference type="STRING" id="1842727.RD110_20305"/>
<gene>
    <name evidence="4" type="ORF">RD110_20305</name>
</gene>
<organism evidence="4 5">
    <name type="scientific">Rhodoferax koreensis</name>
    <dbReference type="NCBI Taxonomy" id="1842727"/>
    <lineage>
        <taxon>Bacteria</taxon>
        <taxon>Pseudomonadati</taxon>
        <taxon>Pseudomonadota</taxon>
        <taxon>Betaproteobacteria</taxon>
        <taxon>Burkholderiales</taxon>
        <taxon>Comamonadaceae</taxon>
        <taxon>Rhodoferax</taxon>
    </lineage>
</organism>
<reference evidence="4 5" key="1">
    <citation type="submission" date="2017-01" db="EMBL/GenBank/DDBJ databases">
        <authorList>
            <person name="Mah S.A."/>
            <person name="Swanson W.J."/>
            <person name="Moy G.W."/>
            <person name="Vacquier V.D."/>
        </authorList>
    </citation>
    <scope>NUCLEOTIDE SEQUENCE [LARGE SCALE GENOMIC DNA]</scope>
    <source>
        <strain evidence="4 5">DCY110</strain>
    </source>
</reference>
<dbReference type="InterPro" id="IPR050832">
    <property type="entry name" value="Bact_Acetyltransf"/>
</dbReference>
<accession>A0A1P8JZT8</accession>
<dbReference type="PROSITE" id="PS51186">
    <property type="entry name" value="GNAT"/>
    <property type="match status" value="1"/>
</dbReference>
<dbReference type="Pfam" id="PF00583">
    <property type="entry name" value="Acetyltransf_1"/>
    <property type="match status" value="1"/>
</dbReference>
<dbReference type="KEGG" id="rhy:RD110_20305"/>
<keyword evidence="2" id="KW-0012">Acyltransferase</keyword>
<protein>
    <submittedName>
        <fullName evidence="4">GNAT family N-acetyltransferase</fullName>
    </submittedName>
</protein>
<keyword evidence="1 4" id="KW-0808">Transferase</keyword>
<feature type="domain" description="N-acetyltransferase" evidence="3">
    <location>
        <begin position="1"/>
        <end position="169"/>
    </location>
</feature>
<dbReference type="RefSeq" id="WP_076201524.1">
    <property type="nucleotide sequence ID" value="NZ_CP019236.1"/>
</dbReference>
<evidence type="ECO:0000256" key="1">
    <source>
        <dbReference type="ARBA" id="ARBA00022679"/>
    </source>
</evidence>
<sequence length="175" mass="18706">MSVQRLVPSHATAYRALMLKAYADHPDAFTSSVADRAALPLAWWAARLEPAADAGECVFGWVEGGHILGVAGLSFETREKTRHKATLFGMVVGEQARGRGLGRQLVQAVLAHARARPGLRVLQLTVTEGNQAAIALYQGCGFEAYGTEPLAVRVGDGFVAKVHMWCDLAKNAPAP</sequence>
<dbReference type="InterPro" id="IPR016181">
    <property type="entry name" value="Acyl_CoA_acyltransferase"/>
</dbReference>
<dbReference type="Gene3D" id="3.40.630.30">
    <property type="match status" value="1"/>
</dbReference>
<dbReference type="PANTHER" id="PTHR43877">
    <property type="entry name" value="AMINOALKYLPHOSPHONATE N-ACETYLTRANSFERASE-RELATED-RELATED"/>
    <property type="match status" value="1"/>
</dbReference>
<evidence type="ECO:0000256" key="2">
    <source>
        <dbReference type="ARBA" id="ARBA00023315"/>
    </source>
</evidence>
<evidence type="ECO:0000313" key="5">
    <source>
        <dbReference type="Proteomes" id="UP000186609"/>
    </source>
</evidence>
<dbReference type="GO" id="GO:0016747">
    <property type="term" value="F:acyltransferase activity, transferring groups other than amino-acyl groups"/>
    <property type="evidence" value="ECO:0007669"/>
    <property type="project" value="InterPro"/>
</dbReference>
<dbReference type="InterPro" id="IPR000182">
    <property type="entry name" value="GNAT_dom"/>
</dbReference>
<dbReference type="Proteomes" id="UP000186609">
    <property type="component" value="Chromosome"/>
</dbReference>